<evidence type="ECO:0000259" key="6">
    <source>
        <dbReference type="Pfam" id="PF00728"/>
    </source>
</evidence>
<dbReference type="SUPFAM" id="SSF55545">
    <property type="entry name" value="beta-N-acetylhexosaminidase-like domain"/>
    <property type="match status" value="1"/>
</dbReference>
<dbReference type="InterPro" id="IPR015883">
    <property type="entry name" value="Glyco_hydro_20_cat"/>
</dbReference>
<dbReference type="Pfam" id="PF02838">
    <property type="entry name" value="Glyco_hydro_20b"/>
    <property type="match status" value="1"/>
</dbReference>
<comment type="similarity">
    <text evidence="2">Belongs to the glycosyl hydrolase 20 family.</text>
</comment>
<evidence type="ECO:0000256" key="1">
    <source>
        <dbReference type="ARBA" id="ARBA00001231"/>
    </source>
</evidence>
<dbReference type="Gene3D" id="3.30.379.10">
    <property type="entry name" value="Chitobiase/beta-hexosaminidase domain 2-like"/>
    <property type="match status" value="1"/>
</dbReference>
<keyword evidence="5" id="KW-0326">Glycosidase</keyword>
<dbReference type="AlphaFoldDB" id="A0A521EQ97"/>
<dbReference type="GO" id="GO:0016020">
    <property type="term" value="C:membrane"/>
    <property type="evidence" value="ECO:0007669"/>
    <property type="project" value="TreeGrafter"/>
</dbReference>
<dbReference type="Gene3D" id="3.20.20.80">
    <property type="entry name" value="Glycosidases"/>
    <property type="match status" value="1"/>
</dbReference>
<dbReference type="InterPro" id="IPR025705">
    <property type="entry name" value="Beta_hexosaminidase_sua/sub"/>
</dbReference>
<evidence type="ECO:0000256" key="4">
    <source>
        <dbReference type="ARBA" id="ARBA00022801"/>
    </source>
</evidence>
<gene>
    <name evidence="8" type="ORF">SAMN06265218_11824</name>
</gene>
<protein>
    <recommendedName>
        <fullName evidence="3">beta-N-acetylhexosaminidase</fullName>
        <ecNumber evidence="3">3.2.1.52</ecNumber>
    </recommendedName>
</protein>
<dbReference type="InterPro" id="IPR017853">
    <property type="entry name" value="GH"/>
</dbReference>
<dbReference type="InterPro" id="IPR015882">
    <property type="entry name" value="HEX_bac_N"/>
</dbReference>
<proteinExistence type="inferred from homology"/>
<dbReference type="PANTHER" id="PTHR22600:SF57">
    <property type="entry name" value="BETA-N-ACETYLHEXOSAMINIDASE"/>
    <property type="match status" value="1"/>
</dbReference>
<dbReference type="SUPFAM" id="SSF51445">
    <property type="entry name" value="(Trans)glycosidases"/>
    <property type="match status" value="1"/>
</dbReference>
<evidence type="ECO:0000256" key="3">
    <source>
        <dbReference type="ARBA" id="ARBA00012663"/>
    </source>
</evidence>
<dbReference type="PRINTS" id="PR00738">
    <property type="entry name" value="GLHYDRLASE20"/>
</dbReference>
<name>A0A521EQ97_9BACT</name>
<evidence type="ECO:0000313" key="8">
    <source>
        <dbReference type="EMBL" id="SMO86113.1"/>
    </source>
</evidence>
<dbReference type="EC" id="3.2.1.52" evidence="3"/>
<dbReference type="Proteomes" id="UP000317593">
    <property type="component" value="Unassembled WGS sequence"/>
</dbReference>
<evidence type="ECO:0000256" key="5">
    <source>
        <dbReference type="ARBA" id="ARBA00023295"/>
    </source>
</evidence>
<feature type="domain" description="Beta-hexosaminidase bacterial type N-terminal" evidence="7">
    <location>
        <begin position="15"/>
        <end position="105"/>
    </location>
</feature>
<dbReference type="GO" id="GO:0005975">
    <property type="term" value="P:carbohydrate metabolic process"/>
    <property type="evidence" value="ECO:0007669"/>
    <property type="project" value="InterPro"/>
</dbReference>
<dbReference type="Pfam" id="PF00728">
    <property type="entry name" value="Glyco_hydro_20"/>
    <property type="match status" value="1"/>
</dbReference>
<feature type="domain" description="Glycoside hydrolase family 20 catalytic" evidence="6">
    <location>
        <begin position="108"/>
        <end position="212"/>
    </location>
</feature>
<sequence>MINDYWVDSAGDFSGEIKHLQKILKAKGLSEVKSRSKADFIISIRKGNVQNPRSYEGAYQLKTDKNSQIVAENRAGVYYATQTLRQLISQRERKNFLASCTIQDWPAFKYRGYMVDLGRNYQSIEQLKEQIRVMANYKMNRLHLHLTDDPGWRLESKKYPELQSENATSRKPGHFYTQQEFIELVDFSARHHIAVIPELDIPGHTEAFRKALDIDSMNTPRVQQIILDVIEELVGLVPAVKMPYIHLGTDEARRESEQVDPDFLKPIFQRVHSHDRQVIHWKPGIKVPEDSSSIDQLWMGNTEPRKGHPFVDSRANYLNHLDPLAGMYRLFFQQPTRAAFGNEKRLGGELCLWHDNRVEHEINLLRQNPVYPGMVTYSEAVWTGKKKSYGRKYWSNLPPDSTEAYLEFREFESRLLIHRERYFRDKPFPYLKNAHIPWRIIGPFDHNGDMSRSFPVETQIKDQYFVDGESHEWHDEVLYGGTIHLKHFFGFPSPVEQDSGTVYALTYVYSHKKQRVGAWIGFNNWSRSGGRRGGPTPVQGEWDQTKPKVWINDEEVVPPQWNNPGVSVKSSEIPFSNEDYYYRVPTRIVLQKGWNKVLLKVPHGGSAWKWMFTFVPVNQDKGTTRIARDIKFSVQNEQKAAK</sequence>
<organism evidence="8 9">
    <name type="scientific">Fodinibius sediminis</name>
    <dbReference type="NCBI Taxonomy" id="1214077"/>
    <lineage>
        <taxon>Bacteria</taxon>
        <taxon>Pseudomonadati</taxon>
        <taxon>Balneolota</taxon>
        <taxon>Balneolia</taxon>
        <taxon>Balneolales</taxon>
        <taxon>Balneolaceae</taxon>
        <taxon>Fodinibius</taxon>
    </lineage>
</organism>
<dbReference type="PANTHER" id="PTHR22600">
    <property type="entry name" value="BETA-HEXOSAMINIDASE"/>
    <property type="match status" value="1"/>
</dbReference>
<accession>A0A521EQ97</accession>
<evidence type="ECO:0000259" key="7">
    <source>
        <dbReference type="Pfam" id="PF02838"/>
    </source>
</evidence>
<dbReference type="GO" id="GO:0004563">
    <property type="term" value="F:beta-N-acetylhexosaminidase activity"/>
    <property type="evidence" value="ECO:0007669"/>
    <property type="project" value="UniProtKB-EC"/>
</dbReference>
<evidence type="ECO:0000313" key="9">
    <source>
        <dbReference type="Proteomes" id="UP000317593"/>
    </source>
</evidence>
<dbReference type="GO" id="GO:0030203">
    <property type="term" value="P:glycosaminoglycan metabolic process"/>
    <property type="evidence" value="ECO:0007669"/>
    <property type="project" value="TreeGrafter"/>
</dbReference>
<keyword evidence="4 8" id="KW-0378">Hydrolase</keyword>
<evidence type="ECO:0000256" key="2">
    <source>
        <dbReference type="ARBA" id="ARBA00006285"/>
    </source>
</evidence>
<dbReference type="InterPro" id="IPR029018">
    <property type="entry name" value="Hex-like_dom2"/>
</dbReference>
<comment type="catalytic activity">
    <reaction evidence="1">
        <text>Hydrolysis of terminal non-reducing N-acetyl-D-hexosamine residues in N-acetyl-beta-D-hexosaminides.</text>
        <dbReference type="EC" id="3.2.1.52"/>
    </reaction>
</comment>
<reference evidence="8 9" key="1">
    <citation type="submission" date="2017-05" db="EMBL/GenBank/DDBJ databases">
        <authorList>
            <person name="Varghese N."/>
            <person name="Submissions S."/>
        </authorList>
    </citation>
    <scope>NUCLEOTIDE SEQUENCE [LARGE SCALE GENOMIC DNA]</scope>
    <source>
        <strain evidence="8 9">DSM 21194</strain>
    </source>
</reference>
<dbReference type="EMBL" id="FXTH01000018">
    <property type="protein sequence ID" value="SMO86113.1"/>
    <property type="molecule type" value="Genomic_DNA"/>
</dbReference>
<keyword evidence="9" id="KW-1185">Reference proteome</keyword>